<dbReference type="EMBL" id="JAAOAR010000202">
    <property type="protein sequence ID" value="KAF5596305.1"/>
    <property type="molecule type" value="Genomic_DNA"/>
</dbReference>
<comment type="caution">
    <text evidence="2">The sequence shown here is derived from an EMBL/GenBank/DDBJ whole genome shotgun (WGS) entry which is preliminary data.</text>
</comment>
<feature type="region of interest" description="Disordered" evidence="1">
    <location>
        <begin position="188"/>
        <end position="220"/>
    </location>
</feature>
<accession>A0A8H5PG87</accession>
<feature type="region of interest" description="Disordered" evidence="1">
    <location>
        <begin position="473"/>
        <end position="507"/>
    </location>
</feature>
<dbReference type="PANTHER" id="PTHR38166">
    <property type="entry name" value="C2H2-TYPE DOMAIN-CONTAINING PROTEIN-RELATED"/>
    <property type="match status" value="1"/>
</dbReference>
<proteinExistence type="predicted"/>
<evidence type="ECO:0000256" key="1">
    <source>
        <dbReference type="SAM" id="MobiDB-lite"/>
    </source>
</evidence>
<reference evidence="2 3" key="1">
    <citation type="submission" date="2020-05" db="EMBL/GenBank/DDBJ databases">
        <title>Identification and distribution of gene clusters putatively required for synthesis of sphingolipid metabolism inhibitors in phylogenetically diverse species of the filamentous fungus Fusarium.</title>
        <authorList>
            <person name="Kim H.-S."/>
            <person name="Busman M."/>
            <person name="Brown D.W."/>
            <person name="Divon H."/>
            <person name="Uhlig S."/>
            <person name="Proctor R.H."/>
        </authorList>
    </citation>
    <scope>NUCLEOTIDE SEQUENCE [LARGE SCALE GENOMIC DNA]</scope>
    <source>
        <strain evidence="2 3">NRRL 25211</strain>
    </source>
</reference>
<organism evidence="2 3">
    <name type="scientific">Fusarium pseudoanthophilum</name>
    <dbReference type="NCBI Taxonomy" id="48495"/>
    <lineage>
        <taxon>Eukaryota</taxon>
        <taxon>Fungi</taxon>
        <taxon>Dikarya</taxon>
        <taxon>Ascomycota</taxon>
        <taxon>Pezizomycotina</taxon>
        <taxon>Sordariomycetes</taxon>
        <taxon>Hypocreomycetidae</taxon>
        <taxon>Hypocreales</taxon>
        <taxon>Nectriaceae</taxon>
        <taxon>Fusarium</taxon>
        <taxon>Fusarium fujikuroi species complex</taxon>
    </lineage>
</organism>
<dbReference type="PANTHER" id="PTHR38166:SF1">
    <property type="entry name" value="C2H2-TYPE DOMAIN-CONTAINING PROTEIN"/>
    <property type="match status" value="1"/>
</dbReference>
<protein>
    <submittedName>
        <fullName evidence="2">Uncharacterized protein</fullName>
    </submittedName>
</protein>
<evidence type="ECO:0000313" key="2">
    <source>
        <dbReference type="EMBL" id="KAF5596305.1"/>
    </source>
</evidence>
<sequence length="572" mass="63970">MSDSRHNDPPAALKPLTEQQSRIMDILLDKATFEVGRRQGSRLTGISKQGDNASHLMPPNTSNLASLATPSLGVAIPPMKNNISTTVCTKIPSIEASNLDEEKPMCRTESSETSWSTGGISVDSGCFCSAGSKIESCTHAPSEDTIRGLPIPLKPPIPQDGAFSEIFETCANLDLSRFFSYVTALEPGSESQPALPASTDPSDCGYSRETSEDSVETYWSSDQASSSSAVAERRKHQLVFQLMARLQEWLEVALKRHGVQNGQSASSGDPTSVVTASGRSGESSNNQSKRKHQGNDSDDEFRENDETPDRTQKRRRKGSVDVETRYDLKSAFNLNEHQRADTICERQSEGPEEEGINEEQERLLRVRKRKNGKARQVTEEEKWVEMYRILFPDDDPVPSPYPELCPLQPEQEDELPGTNVLDSFEDYARREFARRMLPRVQNLVDENIEQTLASQRITDIATNVLQDIMESFRKGKRKPSREFSISNRRRRSPSRSPRPEEMPAVSSLQVPREIHNFATGSYPNLEIDIDEILNSLDANPSLELGRWGIEDEGMNTFNHFGLQVEQYSKANA</sequence>
<feature type="compositionally biased region" description="Polar residues" evidence="1">
    <location>
        <begin position="260"/>
        <end position="287"/>
    </location>
</feature>
<evidence type="ECO:0000313" key="3">
    <source>
        <dbReference type="Proteomes" id="UP000544095"/>
    </source>
</evidence>
<gene>
    <name evidence="2" type="ORF">FPANT_4393</name>
</gene>
<keyword evidence="3" id="KW-1185">Reference proteome</keyword>
<feature type="region of interest" description="Disordered" evidence="1">
    <location>
        <begin position="258"/>
        <end position="324"/>
    </location>
</feature>
<dbReference type="AlphaFoldDB" id="A0A8H5PG87"/>
<dbReference type="Proteomes" id="UP000544095">
    <property type="component" value="Unassembled WGS sequence"/>
</dbReference>
<name>A0A8H5PG87_9HYPO</name>